<name>A0A285UKT2_9BACL</name>
<reference evidence="2" key="1">
    <citation type="submission" date="2017-08" db="EMBL/GenBank/DDBJ databases">
        <authorList>
            <person name="Varghese N."/>
            <person name="Submissions S."/>
        </authorList>
    </citation>
    <scope>NUCLEOTIDE SEQUENCE [LARGE SCALE GENOMIC DNA]</scope>
    <source>
        <strain evidence="2">JC23</strain>
    </source>
</reference>
<dbReference type="Proteomes" id="UP000219252">
    <property type="component" value="Unassembled WGS sequence"/>
</dbReference>
<dbReference type="AlphaFoldDB" id="A0A285UKT2"/>
<dbReference type="EMBL" id="OBQC01000012">
    <property type="protein sequence ID" value="SOC42422.1"/>
    <property type="molecule type" value="Genomic_DNA"/>
</dbReference>
<gene>
    <name evidence="1" type="ORF">SAMN05877842_11286</name>
</gene>
<dbReference type="OrthoDB" id="2446869at2"/>
<dbReference type="RefSeq" id="WP_097150434.1">
    <property type="nucleotide sequence ID" value="NZ_OBQC01000012.1"/>
</dbReference>
<evidence type="ECO:0000313" key="1">
    <source>
        <dbReference type="EMBL" id="SOC42422.1"/>
    </source>
</evidence>
<evidence type="ECO:0000313" key="2">
    <source>
        <dbReference type="Proteomes" id="UP000219252"/>
    </source>
</evidence>
<organism evidence="1 2">
    <name type="scientific">Ureibacillus acetophenoni</name>
    <dbReference type="NCBI Taxonomy" id="614649"/>
    <lineage>
        <taxon>Bacteria</taxon>
        <taxon>Bacillati</taxon>
        <taxon>Bacillota</taxon>
        <taxon>Bacilli</taxon>
        <taxon>Bacillales</taxon>
        <taxon>Caryophanaceae</taxon>
        <taxon>Ureibacillus</taxon>
    </lineage>
</organism>
<accession>A0A285UKT2</accession>
<proteinExistence type="predicted"/>
<sequence>MLHCDELIYKQAAGQVGERFELAIKDLFNQDNLQFPPQFGELIPLNKFLLHKEKALTIASRIARKYWGNIDLFLFEKLQDTTIDLNHANERLTHFFNSTQGKKALFQYLNIHHKLRFDHLISLVFGKEIEITNQVGGLNCIYFYKVGKRYFIHIIYNQNEIFWKTLFVKKVYSIFLQTSILSINDSADLMNQLKLHLESLSTINKTVSTLNSLVDEIAFNNPSSFQLKELQLFNVISHYNGGKRHRQKLIRIIEDMYDTWGDGDWALTEKEQTILKFMLVIDYYKKEDFVNTITHGEYLIKKDRLNNHAIELILEYSDVLPSIKPEPTTLIKRYDKNYIEKIFYILIDAYIQKQQYNKVIRLLKEYEIASCTAIYNYLNQEQYDENSLHHIEATVQRDIIFIVDQTPQHAMQSLDVWHNHYQTENSLFNDIAIMSSKHICNILKALFATEQYELFDKLMEVYTKYVKIDEHFHQLRDFVADYVKA</sequence>
<protein>
    <submittedName>
        <fullName evidence="1">Uncharacterized protein</fullName>
    </submittedName>
</protein>
<keyword evidence="2" id="KW-1185">Reference proteome</keyword>